<evidence type="ECO:0000256" key="1">
    <source>
        <dbReference type="SAM" id="MobiDB-lite"/>
    </source>
</evidence>
<feature type="compositionally biased region" description="Basic and acidic residues" evidence="1">
    <location>
        <begin position="155"/>
        <end position="188"/>
    </location>
</feature>
<feature type="compositionally biased region" description="Low complexity" evidence="1">
    <location>
        <begin position="143"/>
        <end position="154"/>
    </location>
</feature>
<organism evidence="2 3">
    <name type="scientific">Caulochytrium protostelioides</name>
    <dbReference type="NCBI Taxonomy" id="1555241"/>
    <lineage>
        <taxon>Eukaryota</taxon>
        <taxon>Fungi</taxon>
        <taxon>Fungi incertae sedis</taxon>
        <taxon>Chytridiomycota</taxon>
        <taxon>Chytridiomycota incertae sedis</taxon>
        <taxon>Chytridiomycetes</taxon>
        <taxon>Caulochytriales</taxon>
        <taxon>Caulochytriaceae</taxon>
        <taxon>Caulochytrium</taxon>
    </lineage>
</organism>
<accession>A0A4P9WR83</accession>
<protein>
    <submittedName>
        <fullName evidence="2">Uncharacterized protein</fullName>
    </submittedName>
</protein>
<proteinExistence type="predicted"/>
<name>A0A4P9WR83_9FUNG</name>
<dbReference type="Proteomes" id="UP000268535">
    <property type="component" value="Unassembled WGS sequence"/>
</dbReference>
<feature type="region of interest" description="Disordered" evidence="1">
    <location>
        <begin position="1"/>
        <end position="188"/>
    </location>
</feature>
<feature type="compositionally biased region" description="Basic and acidic residues" evidence="1">
    <location>
        <begin position="47"/>
        <end position="62"/>
    </location>
</feature>
<evidence type="ECO:0000313" key="2">
    <source>
        <dbReference type="EMBL" id="RKO95594.1"/>
    </source>
</evidence>
<dbReference type="AlphaFoldDB" id="A0A4P9WR83"/>
<feature type="compositionally biased region" description="Low complexity" evidence="1">
    <location>
        <begin position="106"/>
        <end position="115"/>
    </location>
</feature>
<evidence type="ECO:0000313" key="3">
    <source>
        <dbReference type="Proteomes" id="UP000268535"/>
    </source>
</evidence>
<feature type="compositionally biased region" description="Low complexity" evidence="1">
    <location>
        <begin position="1"/>
        <end position="26"/>
    </location>
</feature>
<dbReference type="EMBL" id="ML011330">
    <property type="protein sequence ID" value="RKO95594.1"/>
    <property type="molecule type" value="Genomic_DNA"/>
</dbReference>
<gene>
    <name evidence="2" type="ORF">CAUPRSCDRAFT_12708</name>
</gene>
<sequence length="224" mass="23265">MGPPAHGRGARGPAARCARVGAPGAPDGVADRRVAGAPEGAFPHRWMARDASRRRGRDRGADGSRIVRVAAPRGGPRRCAVRRARPDGPCARRHGGAAGRLDRPPGARISAARAAHAADRSDDDDGAGRCLRPARRDGDGAHAARARGGVPAADGHPRRPLEPAPHHEPGGPARAERRAAMLQRPDSRRHAVSLGCFPHALARADLDFGLGPDPDAGVCHHDGG</sequence>
<reference evidence="3" key="1">
    <citation type="journal article" date="2018" name="Nat. Microbiol.">
        <title>Leveraging single-cell genomics to expand the fungal tree of life.</title>
        <authorList>
            <person name="Ahrendt S.R."/>
            <person name="Quandt C.A."/>
            <person name="Ciobanu D."/>
            <person name="Clum A."/>
            <person name="Salamov A."/>
            <person name="Andreopoulos B."/>
            <person name="Cheng J.F."/>
            <person name="Woyke T."/>
            <person name="Pelin A."/>
            <person name="Henrissat B."/>
            <person name="Reynolds N.K."/>
            <person name="Benny G.L."/>
            <person name="Smith M.E."/>
            <person name="James T.Y."/>
            <person name="Grigoriev I.V."/>
        </authorList>
    </citation>
    <scope>NUCLEOTIDE SEQUENCE [LARGE SCALE GENOMIC DNA]</scope>
    <source>
        <strain evidence="3">ATCC 52028</strain>
    </source>
</reference>